<name>A0A7M5V044_9CNID</name>
<evidence type="ECO:0000313" key="7">
    <source>
        <dbReference type="EnsemblMetazoa" id="CLYHEMP007091.1"/>
    </source>
</evidence>
<evidence type="ECO:0000256" key="3">
    <source>
        <dbReference type="ARBA" id="ARBA00038335"/>
    </source>
</evidence>
<keyword evidence="4" id="KW-0853">WD repeat</keyword>
<dbReference type="PANTHER" id="PTHR44267:SF1">
    <property type="entry name" value="WD REPEAT-CONTAINING PROTEIN 43"/>
    <property type="match status" value="1"/>
</dbReference>
<organism evidence="7 8">
    <name type="scientific">Clytia hemisphaerica</name>
    <dbReference type="NCBI Taxonomy" id="252671"/>
    <lineage>
        <taxon>Eukaryota</taxon>
        <taxon>Metazoa</taxon>
        <taxon>Cnidaria</taxon>
        <taxon>Hydrozoa</taxon>
        <taxon>Hydroidolina</taxon>
        <taxon>Leptothecata</taxon>
        <taxon>Obeliida</taxon>
        <taxon>Clytiidae</taxon>
        <taxon>Clytia</taxon>
    </lineage>
</organism>
<dbReference type="OrthoDB" id="30195at2759"/>
<feature type="repeat" description="WD" evidence="4">
    <location>
        <begin position="10"/>
        <end position="40"/>
    </location>
</feature>
<sequence>MAVESNTRSSFSFDGNYFALLSIDNRLRIWDVASGKLLREYSSTDDVESTCTCLCWTRNLDPKSKDGRKRKKEKGKREQLSSLLIGYRNGGLVAYNSNSDQLEQNYRDGHSKKVNCIDYNYSNNNFYSCSDDKHIVEWNIHTKELISKWKAGKSAINRVAVTPSGKNLLSAGMVIKLWDLETKKEIMKFDGHASPVSILQFSGYRSPNKTSDDDDDDGCYFLSGSLEDRQISSWQINHSQPDKSTVASFVTNEIPLYLSVALEKDSKPVKMVVGCQNGTVHFYEFQMNGKVQRPLEPSKSLSLSLKDGNKNIPANLYGGYVENLQGDLTTKIANGSSVQMDFNSFNFTEAGKEESITKDLSSNLFMKEHSKISKKPVELAQIRGKQHVIGSTFTAPAKIPKLDINDNLQDLQKTDMSMVERLKNLKDNEFGQMTNAGSISVLLTQGLHTKDTKLLDEVISKQYHVNVIKNTLKRMSASDAVKLLILIVDQIHHQPKLMVFNNMMAWTKNILAIHLSSILLMSDVGDATGKLFNLLKAQQETYPALFSFQGKVDLLISQVSKTPDETKTEKAQEEDLLNPCVVFHDDSDDEDILDRVRRDDEDVSESSPEQQEVDEGDKMGSDGEEESDAVSSSDDEEEMEVAGKGDEKDDSSDSGTF</sequence>
<comment type="subcellular location">
    <subcellularLocation>
        <location evidence="1">Nucleus</location>
    </subcellularLocation>
</comment>
<dbReference type="SUPFAM" id="SSF50978">
    <property type="entry name" value="WD40 repeat-like"/>
    <property type="match status" value="1"/>
</dbReference>
<evidence type="ECO:0000256" key="4">
    <source>
        <dbReference type="PROSITE-ProRule" id="PRU00221"/>
    </source>
</evidence>
<comment type="similarity">
    <text evidence="3">Belongs to the UTP5 family.</text>
</comment>
<feature type="region of interest" description="Disordered" evidence="5">
    <location>
        <begin position="598"/>
        <end position="657"/>
    </location>
</feature>
<dbReference type="InterPro" id="IPR015943">
    <property type="entry name" value="WD40/YVTN_repeat-like_dom_sf"/>
</dbReference>
<dbReference type="Proteomes" id="UP000594262">
    <property type="component" value="Unplaced"/>
</dbReference>
<dbReference type="GO" id="GO:0005730">
    <property type="term" value="C:nucleolus"/>
    <property type="evidence" value="ECO:0007669"/>
    <property type="project" value="TreeGrafter"/>
</dbReference>
<dbReference type="EnsemblMetazoa" id="CLYHEMT007091.1">
    <property type="protein sequence ID" value="CLYHEMP007091.1"/>
    <property type="gene ID" value="CLYHEMG007091"/>
</dbReference>
<keyword evidence="8" id="KW-1185">Reference proteome</keyword>
<dbReference type="Pfam" id="PF04003">
    <property type="entry name" value="Utp12"/>
    <property type="match status" value="1"/>
</dbReference>
<feature type="domain" description="Small-subunit processome Utp12" evidence="6">
    <location>
        <begin position="451"/>
        <end position="556"/>
    </location>
</feature>
<keyword evidence="2" id="KW-0539">Nucleus</keyword>
<dbReference type="PROSITE" id="PS50082">
    <property type="entry name" value="WD_REPEATS_2"/>
    <property type="match status" value="2"/>
</dbReference>
<reference evidence="7" key="1">
    <citation type="submission" date="2021-01" db="UniProtKB">
        <authorList>
            <consortium name="EnsemblMetazoa"/>
        </authorList>
    </citation>
    <scope>IDENTIFICATION</scope>
</reference>
<evidence type="ECO:0000256" key="5">
    <source>
        <dbReference type="SAM" id="MobiDB-lite"/>
    </source>
</evidence>
<dbReference type="InterPro" id="IPR052414">
    <property type="entry name" value="U3_snoRNA-assoc_WDR"/>
</dbReference>
<proteinExistence type="inferred from homology"/>
<evidence type="ECO:0000256" key="2">
    <source>
        <dbReference type="ARBA" id="ARBA00023242"/>
    </source>
</evidence>
<feature type="compositionally biased region" description="Acidic residues" evidence="5">
    <location>
        <begin position="648"/>
        <end position="657"/>
    </location>
</feature>
<dbReference type="AlphaFoldDB" id="A0A7M5V044"/>
<dbReference type="GeneID" id="136811487"/>
<accession>A0A7M5V044</accession>
<dbReference type="InterPro" id="IPR001680">
    <property type="entry name" value="WD40_rpt"/>
</dbReference>
<protein>
    <recommendedName>
        <fullName evidence="6">Small-subunit processome Utp12 domain-containing protein</fullName>
    </recommendedName>
</protein>
<dbReference type="Pfam" id="PF00400">
    <property type="entry name" value="WD40"/>
    <property type="match status" value="1"/>
</dbReference>
<dbReference type="GO" id="GO:0000462">
    <property type="term" value="P:maturation of SSU-rRNA from tricistronic rRNA transcript (SSU-rRNA, 5.8S rRNA, LSU-rRNA)"/>
    <property type="evidence" value="ECO:0007669"/>
    <property type="project" value="TreeGrafter"/>
</dbReference>
<feature type="compositionally biased region" description="Acidic residues" evidence="5">
    <location>
        <begin position="622"/>
        <end position="640"/>
    </location>
</feature>
<dbReference type="RefSeq" id="XP_066924206.1">
    <property type="nucleotide sequence ID" value="XM_067068105.1"/>
</dbReference>
<evidence type="ECO:0000313" key="8">
    <source>
        <dbReference type="Proteomes" id="UP000594262"/>
    </source>
</evidence>
<dbReference type="InterPro" id="IPR036322">
    <property type="entry name" value="WD40_repeat_dom_sf"/>
</dbReference>
<dbReference type="SMART" id="SM00320">
    <property type="entry name" value="WD40"/>
    <property type="match status" value="3"/>
</dbReference>
<dbReference type="InterPro" id="IPR007148">
    <property type="entry name" value="SSU_processome_Utp12"/>
</dbReference>
<evidence type="ECO:0000256" key="1">
    <source>
        <dbReference type="ARBA" id="ARBA00004123"/>
    </source>
</evidence>
<feature type="repeat" description="WD" evidence="4">
    <location>
        <begin position="107"/>
        <end position="148"/>
    </location>
</feature>
<dbReference type="PANTHER" id="PTHR44267">
    <property type="entry name" value="WD REPEAT-CONTAINING PROTEIN 43"/>
    <property type="match status" value="1"/>
</dbReference>
<dbReference type="Gene3D" id="2.130.10.10">
    <property type="entry name" value="YVTN repeat-like/Quinoprotein amine dehydrogenase"/>
    <property type="match status" value="2"/>
</dbReference>
<evidence type="ECO:0000259" key="6">
    <source>
        <dbReference type="Pfam" id="PF04003"/>
    </source>
</evidence>